<evidence type="ECO:0000313" key="3">
    <source>
        <dbReference type="EMBL" id="CAE4617544.1"/>
    </source>
</evidence>
<feature type="transmembrane region" description="Helical" evidence="1">
    <location>
        <begin position="68"/>
        <end position="89"/>
    </location>
</feature>
<accession>A0A6V2H6M7</accession>
<evidence type="ECO:0000313" key="2">
    <source>
        <dbReference type="EMBL" id="CAE4617541.1"/>
    </source>
</evidence>
<organism evidence="3">
    <name type="scientific">Ditylum brightwellii</name>
    <dbReference type="NCBI Taxonomy" id="49249"/>
    <lineage>
        <taxon>Eukaryota</taxon>
        <taxon>Sar</taxon>
        <taxon>Stramenopiles</taxon>
        <taxon>Ochrophyta</taxon>
        <taxon>Bacillariophyta</taxon>
        <taxon>Mediophyceae</taxon>
        <taxon>Lithodesmiophycidae</taxon>
        <taxon>Lithodesmiales</taxon>
        <taxon>Lithodesmiaceae</taxon>
        <taxon>Ditylum</taxon>
    </lineage>
</organism>
<keyword evidence="1" id="KW-0472">Membrane</keyword>
<dbReference type="EMBL" id="HBNS01025756">
    <property type="protein sequence ID" value="CAE4617541.1"/>
    <property type="molecule type" value="Transcribed_RNA"/>
</dbReference>
<gene>
    <name evidence="2" type="ORF">DBRI00130_LOCUS20313</name>
    <name evidence="3" type="ORF">DBRI00130_LOCUS20315</name>
</gene>
<sequence length="147" mass="17228">MLGKSMSTWHIVLFGVSSFVNFWLFFAYNPCSGKMLLLFFCFLFIFSFFFLYIYWVFLFLFLSFTRGLYTVVFFVAVCLLRECLLFILLSGDVCLSVRVTLLCSASFCLCTFLLLFSMFVNSFFSNETNTSLFTYLIRLIWGETRTA</sequence>
<dbReference type="AlphaFoldDB" id="A0A6V2H6M7"/>
<feature type="transmembrane region" description="Helical" evidence="1">
    <location>
        <begin position="101"/>
        <end position="124"/>
    </location>
</feature>
<dbReference type="EMBL" id="HBNS01025758">
    <property type="protein sequence ID" value="CAE4617544.1"/>
    <property type="molecule type" value="Transcribed_RNA"/>
</dbReference>
<feature type="transmembrane region" description="Helical" evidence="1">
    <location>
        <begin position="6"/>
        <end position="28"/>
    </location>
</feature>
<keyword evidence="1" id="KW-0812">Transmembrane</keyword>
<name>A0A6V2H6M7_9STRA</name>
<keyword evidence="1" id="KW-1133">Transmembrane helix</keyword>
<proteinExistence type="predicted"/>
<feature type="transmembrane region" description="Helical" evidence="1">
    <location>
        <begin position="35"/>
        <end position="62"/>
    </location>
</feature>
<protein>
    <submittedName>
        <fullName evidence="3">Uncharacterized protein</fullName>
    </submittedName>
</protein>
<reference evidence="3" key="1">
    <citation type="submission" date="2021-01" db="EMBL/GenBank/DDBJ databases">
        <authorList>
            <person name="Corre E."/>
            <person name="Pelletier E."/>
            <person name="Niang G."/>
            <person name="Scheremetjew M."/>
            <person name="Finn R."/>
            <person name="Kale V."/>
            <person name="Holt S."/>
            <person name="Cochrane G."/>
            <person name="Meng A."/>
            <person name="Brown T."/>
            <person name="Cohen L."/>
        </authorList>
    </citation>
    <scope>NUCLEOTIDE SEQUENCE</scope>
    <source>
        <strain evidence="3">GSO104</strain>
    </source>
</reference>
<evidence type="ECO:0000256" key="1">
    <source>
        <dbReference type="SAM" id="Phobius"/>
    </source>
</evidence>